<dbReference type="AlphaFoldDB" id="A0A1Y2B6C5"/>
<dbReference type="EMBL" id="MCFC01000024">
    <property type="protein sequence ID" value="ORY29655.1"/>
    <property type="molecule type" value="Genomic_DNA"/>
</dbReference>
<dbReference type="GO" id="GO:0005811">
    <property type="term" value="C:lipid droplet"/>
    <property type="evidence" value="ECO:0007669"/>
    <property type="project" value="TreeGrafter"/>
</dbReference>
<dbReference type="GO" id="GO:0006694">
    <property type="term" value="P:steroid biosynthetic process"/>
    <property type="evidence" value="ECO:0007669"/>
    <property type="project" value="UniProtKB-KW"/>
</dbReference>
<accession>A0A1Y2B6C5</accession>
<dbReference type="FunCoup" id="A0A1Y2B6C5">
    <property type="interactions" value="48"/>
</dbReference>
<evidence type="ECO:0000256" key="4">
    <source>
        <dbReference type="ARBA" id="ARBA00023002"/>
    </source>
</evidence>
<dbReference type="InterPro" id="IPR051593">
    <property type="entry name" value="Ergosterol_Biosynth_ERG27"/>
</dbReference>
<dbReference type="InterPro" id="IPR036291">
    <property type="entry name" value="NAD(P)-bd_dom_sf"/>
</dbReference>
<keyword evidence="4" id="KW-0560">Oxidoreductase</keyword>
<sequence>MVTTRSSRSHPSPDENRMIAVVTGANAGFGFGICVQLLRNLSLPSGTPLPLTAQVSKIPDSPASLKDNCSSSSSSSELLARPPPTFTLILACRSQARAEKARTLLLARHDKELARRKKRGLPIREGWREGLRVEWEAVDLDAMGGKNEYWQKYPHITSLYLNAGITNTPGLNWLAFVKQIFVDGLSYAVSHPTFVLERAGVMSADGERGMPWGINVFAPYILARELEPMLRRSPASLPHSPRIVYTSSVTSTPDALKPDTMSDYQLLTYNDGVRYSHYKASKYMAEIIMVQLDQEFATRPETKGEHQVRCLTADPGCVPTDIFREAWGGEHWIAEFLFIGYWITFYLARLFGSPWHPVYTSEGASSMVYAGLVEDKYLSTPDKVPAEKLITVSSRWGKTTVRHGEVDRWEETQDLGRDLVQACETLRLQWRRREGLE</sequence>
<evidence type="ECO:0000256" key="1">
    <source>
        <dbReference type="ARBA" id="ARBA00022516"/>
    </source>
</evidence>
<dbReference type="GO" id="GO:0000253">
    <property type="term" value="F:3-beta-hydroxysteroid 3-dehydrogenase (NADP+) activity"/>
    <property type="evidence" value="ECO:0007669"/>
    <property type="project" value="TreeGrafter"/>
</dbReference>
<dbReference type="PANTHER" id="PTHR43647:SF1">
    <property type="entry name" value="3-KETO-STEROID REDUCTASE ERG27"/>
    <property type="match status" value="1"/>
</dbReference>
<evidence type="ECO:0008006" key="9">
    <source>
        <dbReference type="Google" id="ProtNLM"/>
    </source>
</evidence>
<dbReference type="SUPFAM" id="SSF51735">
    <property type="entry name" value="NAD(P)-binding Rossmann-fold domains"/>
    <property type="match status" value="1"/>
</dbReference>
<dbReference type="STRING" id="71784.A0A1Y2B6C5"/>
<dbReference type="InParanoid" id="A0A1Y2B6C5"/>
<evidence type="ECO:0000256" key="3">
    <source>
        <dbReference type="ARBA" id="ARBA00022955"/>
    </source>
</evidence>
<comment type="caution">
    <text evidence="7">The sequence shown here is derived from an EMBL/GenBank/DDBJ whole genome shotgun (WGS) entry which is preliminary data.</text>
</comment>
<organism evidence="7 8">
    <name type="scientific">Naematelia encephala</name>
    <dbReference type="NCBI Taxonomy" id="71784"/>
    <lineage>
        <taxon>Eukaryota</taxon>
        <taxon>Fungi</taxon>
        <taxon>Dikarya</taxon>
        <taxon>Basidiomycota</taxon>
        <taxon>Agaricomycotina</taxon>
        <taxon>Tremellomycetes</taxon>
        <taxon>Tremellales</taxon>
        <taxon>Naemateliaceae</taxon>
        <taxon>Naematelia</taxon>
    </lineage>
</organism>
<reference evidence="7 8" key="1">
    <citation type="submission" date="2016-07" db="EMBL/GenBank/DDBJ databases">
        <title>Pervasive Adenine N6-methylation of Active Genes in Fungi.</title>
        <authorList>
            <consortium name="DOE Joint Genome Institute"/>
            <person name="Mondo S.J."/>
            <person name="Dannebaum R.O."/>
            <person name="Kuo R.C."/>
            <person name="Labutti K."/>
            <person name="Haridas S."/>
            <person name="Kuo A."/>
            <person name="Salamov A."/>
            <person name="Ahrendt S.R."/>
            <person name="Lipzen A."/>
            <person name="Sullivan W."/>
            <person name="Andreopoulos W.B."/>
            <person name="Clum A."/>
            <person name="Lindquist E."/>
            <person name="Daum C."/>
            <person name="Ramamoorthy G.K."/>
            <person name="Gryganskyi A."/>
            <person name="Culley D."/>
            <person name="Magnuson J.K."/>
            <person name="James T.Y."/>
            <person name="O'Malley M.A."/>
            <person name="Stajich J.E."/>
            <person name="Spatafora J.W."/>
            <person name="Visel A."/>
            <person name="Grigoriev I.V."/>
        </authorList>
    </citation>
    <scope>NUCLEOTIDE SEQUENCE [LARGE SCALE GENOMIC DNA]</scope>
    <source>
        <strain evidence="7 8">68-887.2</strain>
    </source>
</reference>
<keyword evidence="2" id="KW-0521">NADP</keyword>
<evidence type="ECO:0000256" key="6">
    <source>
        <dbReference type="ARBA" id="ARBA00023593"/>
    </source>
</evidence>
<evidence type="ECO:0000313" key="7">
    <source>
        <dbReference type="EMBL" id="ORY29655.1"/>
    </source>
</evidence>
<gene>
    <name evidence="7" type="ORF">BCR39DRAFT_531477</name>
</gene>
<proteinExistence type="inferred from homology"/>
<name>A0A1Y2B6C5_9TREE</name>
<protein>
    <recommendedName>
        <fullName evidence="9">3-keto sterol reductase</fullName>
    </recommendedName>
</protein>
<dbReference type="GO" id="GO:0005789">
    <property type="term" value="C:endoplasmic reticulum membrane"/>
    <property type="evidence" value="ECO:0007669"/>
    <property type="project" value="TreeGrafter"/>
</dbReference>
<evidence type="ECO:0000313" key="8">
    <source>
        <dbReference type="Proteomes" id="UP000193986"/>
    </source>
</evidence>
<keyword evidence="5" id="KW-0443">Lipid metabolism</keyword>
<dbReference type="Gene3D" id="3.40.50.720">
    <property type="entry name" value="NAD(P)-binding Rossmann-like Domain"/>
    <property type="match status" value="1"/>
</dbReference>
<dbReference type="GO" id="GO:0005741">
    <property type="term" value="C:mitochondrial outer membrane"/>
    <property type="evidence" value="ECO:0007669"/>
    <property type="project" value="TreeGrafter"/>
</dbReference>
<dbReference type="OrthoDB" id="9989144at2759"/>
<comment type="similarity">
    <text evidence="6">Belongs to the short-chain dehydrogenases/reductases (SDR) family. ERG27 subfamily.</text>
</comment>
<keyword evidence="1" id="KW-0444">Lipid biosynthesis</keyword>
<dbReference type="Proteomes" id="UP000193986">
    <property type="component" value="Unassembled WGS sequence"/>
</dbReference>
<evidence type="ECO:0000256" key="5">
    <source>
        <dbReference type="ARBA" id="ARBA00023098"/>
    </source>
</evidence>
<dbReference type="PANTHER" id="PTHR43647">
    <property type="entry name" value="DEHYDROGENASE"/>
    <property type="match status" value="1"/>
</dbReference>
<keyword evidence="8" id="KW-1185">Reference proteome</keyword>
<evidence type="ECO:0000256" key="2">
    <source>
        <dbReference type="ARBA" id="ARBA00022857"/>
    </source>
</evidence>
<keyword evidence="3" id="KW-0752">Steroid biosynthesis</keyword>